<dbReference type="PANTHER" id="PTHR19143">
    <property type="entry name" value="FIBRINOGEN/TENASCIN/ANGIOPOEITIN"/>
    <property type="match status" value="1"/>
</dbReference>
<dbReference type="CDD" id="cd00087">
    <property type="entry name" value="FReD"/>
    <property type="match status" value="1"/>
</dbReference>
<sequence>MLYMLYLVLLQTVSSQLLSEASTSRLLKRFERFEDDLFLIRKTLKEESDIFREDISTLFTELRNLRKDLDDERQLRRGDISTVSNWLSESSRHVVSNDKGPITIAQHGSCDCDAIAGQYRNLINAFKSEKSENIILKKKFDEMKKEHDFEIDNLREMFNNSVSEINSTDIALRLEIDTIKNEAIDNTFSRENFVNIILQQKFDELRKNYDFEIGNVRETLENVNARLDSADRRLRSEIDTMKLEAHANLSATQKLVHNSYSVCHKEINHTRSYFNDGLMRVNESFTNRFLNAIQDISRMTSDIVNLNMSNEILKNLNNLTDSCDSVEKNGEHKIYPRSHPNGIRVYCNKESTNKGWIVIQRRADMSVNFNRTWVDYKTGFGNLSGEFWLGNEHIFKLTKDKPRELRIDINIGEQYALYSNFSISSESEKYKLHLSGYSGDARDGLGYHSGMSFSTFDADYDNMMQACCACDVGGGWWYRSDDCFKTNLNGNRPDQFGRGVRRGFMWWAWRRFGGLYGGNFLLSSSMSIR</sequence>
<evidence type="ECO:0000256" key="2">
    <source>
        <dbReference type="SAM" id="SignalP"/>
    </source>
</evidence>
<reference evidence="4" key="2">
    <citation type="submission" date="2020-11" db="EMBL/GenBank/DDBJ databases">
        <authorList>
            <person name="McCartney M.A."/>
            <person name="Auch B."/>
            <person name="Kono T."/>
            <person name="Mallez S."/>
            <person name="Becker A."/>
            <person name="Gohl D.M."/>
            <person name="Silverstein K.A.T."/>
            <person name="Koren S."/>
            <person name="Bechman K.B."/>
            <person name="Herman A."/>
            <person name="Abrahante J.E."/>
            <person name="Garbe J."/>
        </authorList>
    </citation>
    <scope>NUCLEOTIDE SEQUENCE</scope>
    <source>
        <strain evidence="4">Duluth1</strain>
        <tissue evidence="4">Whole animal</tissue>
    </source>
</reference>
<feature type="signal peptide" evidence="2">
    <location>
        <begin position="1"/>
        <end position="15"/>
    </location>
</feature>
<accession>A0A9D4F8G9</accession>
<evidence type="ECO:0000313" key="4">
    <source>
        <dbReference type="EMBL" id="KAH3791981.1"/>
    </source>
</evidence>
<dbReference type="EMBL" id="JAIWYP010000007">
    <property type="protein sequence ID" value="KAH3791981.1"/>
    <property type="molecule type" value="Genomic_DNA"/>
</dbReference>
<protein>
    <recommendedName>
        <fullName evidence="3">Fibrinogen C-terminal domain-containing protein</fullName>
    </recommendedName>
</protein>
<dbReference type="InterPro" id="IPR002181">
    <property type="entry name" value="Fibrinogen_a/b/g_C_dom"/>
</dbReference>
<dbReference type="SUPFAM" id="SSF56496">
    <property type="entry name" value="Fibrinogen C-terminal domain-like"/>
    <property type="match status" value="1"/>
</dbReference>
<feature type="chain" id="PRO_5038910002" description="Fibrinogen C-terminal domain-containing protein" evidence="2">
    <location>
        <begin position="16"/>
        <end position="529"/>
    </location>
</feature>
<proteinExistence type="predicted"/>
<keyword evidence="5" id="KW-1185">Reference proteome</keyword>
<evidence type="ECO:0000259" key="3">
    <source>
        <dbReference type="PROSITE" id="PS51406"/>
    </source>
</evidence>
<evidence type="ECO:0000256" key="1">
    <source>
        <dbReference type="SAM" id="Coils"/>
    </source>
</evidence>
<evidence type="ECO:0000313" key="5">
    <source>
        <dbReference type="Proteomes" id="UP000828390"/>
    </source>
</evidence>
<dbReference type="InterPro" id="IPR050373">
    <property type="entry name" value="Fibrinogen_C-term_domain"/>
</dbReference>
<dbReference type="GO" id="GO:0005615">
    <property type="term" value="C:extracellular space"/>
    <property type="evidence" value="ECO:0007669"/>
    <property type="project" value="TreeGrafter"/>
</dbReference>
<comment type="caution">
    <text evidence="4">The sequence shown here is derived from an EMBL/GenBank/DDBJ whole genome shotgun (WGS) entry which is preliminary data.</text>
</comment>
<dbReference type="PROSITE" id="PS51406">
    <property type="entry name" value="FIBRINOGEN_C_2"/>
    <property type="match status" value="1"/>
</dbReference>
<dbReference type="SMART" id="SM00186">
    <property type="entry name" value="FBG"/>
    <property type="match status" value="1"/>
</dbReference>
<keyword evidence="1" id="KW-0175">Coiled coil</keyword>
<name>A0A9D4F8G9_DREPO</name>
<feature type="coiled-coil region" evidence="1">
    <location>
        <begin position="213"/>
        <end position="240"/>
    </location>
</feature>
<reference evidence="4" key="1">
    <citation type="journal article" date="2019" name="bioRxiv">
        <title>The Genome of the Zebra Mussel, Dreissena polymorpha: A Resource for Invasive Species Research.</title>
        <authorList>
            <person name="McCartney M.A."/>
            <person name="Auch B."/>
            <person name="Kono T."/>
            <person name="Mallez S."/>
            <person name="Zhang Y."/>
            <person name="Obille A."/>
            <person name="Becker A."/>
            <person name="Abrahante J.E."/>
            <person name="Garbe J."/>
            <person name="Badalamenti J.P."/>
            <person name="Herman A."/>
            <person name="Mangelson H."/>
            <person name="Liachko I."/>
            <person name="Sullivan S."/>
            <person name="Sone E.D."/>
            <person name="Koren S."/>
            <person name="Silverstein K.A.T."/>
            <person name="Beckman K.B."/>
            <person name="Gohl D.M."/>
        </authorList>
    </citation>
    <scope>NUCLEOTIDE SEQUENCE</scope>
    <source>
        <strain evidence="4">Duluth1</strain>
        <tissue evidence="4">Whole animal</tissue>
    </source>
</reference>
<feature type="domain" description="Fibrinogen C-terminal" evidence="3">
    <location>
        <begin position="314"/>
        <end position="529"/>
    </location>
</feature>
<organism evidence="4 5">
    <name type="scientific">Dreissena polymorpha</name>
    <name type="common">Zebra mussel</name>
    <name type="synonym">Mytilus polymorpha</name>
    <dbReference type="NCBI Taxonomy" id="45954"/>
    <lineage>
        <taxon>Eukaryota</taxon>
        <taxon>Metazoa</taxon>
        <taxon>Spiralia</taxon>
        <taxon>Lophotrochozoa</taxon>
        <taxon>Mollusca</taxon>
        <taxon>Bivalvia</taxon>
        <taxon>Autobranchia</taxon>
        <taxon>Heteroconchia</taxon>
        <taxon>Euheterodonta</taxon>
        <taxon>Imparidentia</taxon>
        <taxon>Neoheterodontei</taxon>
        <taxon>Myida</taxon>
        <taxon>Dreissenoidea</taxon>
        <taxon>Dreissenidae</taxon>
        <taxon>Dreissena</taxon>
    </lineage>
</organism>
<gene>
    <name evidence="4" type="ORF">DPMN_145470</name>
</gene>
<dbReference type="Pfam" id="PF00147">
    <property type="entry name" value="Fibrinogen_C"/>
    <property type="match status" value="1"/>
</dbReference>
<dbReference type="InterPro" id="IPR014716">
    <property type="entry name" value="Fibrinogen_a/b/g_C_1"/>
</dbReference>
<keyword evidence="2" id="KW-0732">Signal</keyword>
<dbReference type="AlphaFoldDB" id="A0A9D4F8G9"/>
<dbReference type="Gene3D" id="3.90.215.10">
    <property type="entry name" value="Gamma Fibrinogen, chain A, domain 1"/>
    <property type="match status" value="1"/>
</dbReference>
<dbReference type="InterPro" id="IPR036056">
    <property type="entry name" value="Fibrinogen-like_C"/>
</dbReference>
<dbReference type="Proteomes" id="UP000828390">
    <property type="component" value="Unassembled WGS sequence"/>
</dbReference>